<evidence type="ECO:0000313" key="2">
    <source>
        <dbReference type="EMBL" id="MBO8475374.1"/>
    </source>
</evidence>
<gene>
    <name evidence="2" type="ORF">IAB88_00080</name>
</gene>
<dbReference type="Gene3D" id="3.80.10.10">
    <property type="entry name" value="Ribonuclease Inhibitor"/>
    <property type="match status" value="1"/>
</dbReference>
<dbReference type="InterPro" id="IPR032675">
    <property type="entry name" value="LRR_dom_sf"/>
</dbReference>
<sequence length="380" mass="41801">MRKKFLLLLAAALASASGWATSLEVGERIEYGDLIFRVISTSENEGEVEVVGFEVPGGEDSLIIPGTVMDGDDTFTVVSIVENAFQGTGLREISIPATVKTIGKDAFAGSWAQYQSGCKIAYGGSMADWCDIDFANGGSNPLQLAYKDVTKITMKNMYENITFAGNHIFEETVDNFNNRFYTFRISDDVKVIKPYAFYCIGASSIEIPGTVEEIGESAFGEIRILGFYSYSQMERVVTFEKGEKPLVLEGKPFSTSRWTNENSGLEYPLVKEEVYYGRELSGTSGLDHLAGIVISPDVDTFGETYQDLGYLESFTVEDSTEPIAFENAPLSGRNTSYDFYLGRDFTGELFVGDQFTTSQIDLTIGGNVMKITRGSLTTSW</sequence>
<reference evidence="2" key="2">
    <citation type="journal article" date="2021" name="PeerJ">
        <title>Extensive microbial diversity within the chicken gut microbiome revealed by metagenomics and culture.</title>
        <authorList>
            <person name="Gilroy R."/>
            <person name="Ravi A."/>
            <person name="Getino M."/>
            <person name="Pursley I."/>
            <person name="Horton D.L."/>
            <person name="Alikhan N.F."/>
            <person name="Baker D."/>
            <person name="Gharbi K."/>
            <person name="Hall N."/>
            <person name="Watson M."/>
            <person name="Adriaenssens E.M."/>
            <person name="Foster-Nyarko E."/>
            <person name="Jarju S."/>
            <person name="Secka A."/>
            <person name="Antonio M."/>
            <person name="Oren A."/>
            <person name="Chaudhuri R.R."/>
            <person name="La Ragione R."/>
            <person name="Hildebrand F."/>
            <person name="Pallen M.J."/>
        </authorList>
    </citation>
    <scope>NUCLEOTIDE SEQUENCE</scope>
    <source>
        <strain evidence="2">6919</strain>
    </source>
</reference>
<proteinExistence type="predicted"/>
<protein>
    <submittedName>
        <fullName evidence="2">Leucine-rich repeat protein</fullName>
    </submittedName>
</protein>
<evidence type="ECO:0000313" key="3">
    <source>
        <dbReference type="Proteomes" id="UP000823598"/>
    </source>
</evidence>
<dbReference type="EMBL" id="JADIMC010000001">
    <property type="protein sequence ID" value="MBO8475374.1"/>
    <property type="molecule type" value="Genomic_DNA"/>
</dbReference>
<dbReference type="InterPro" id="IPR026906">
    <property type="entry name" value="LRR_5"/>
</dbReference>
<feature type="signal peptide" evidence="1">
    <location>
        <begin position="1"/>
        <end position="20"/>
    </location>
</feature>
<name>A0A9D9IP82_9BACT</name>
<accession>A0A9D9IP82</accession>
<keyword evidence="1" id="KW-0732">Signal</keyword>
<dbReference type="AlphaFoldDB" id="A0A9D9IP82"/>
<evidence type="ECO:0000256" key="1">
    <source>
        <dbReference type="SAM" id="SignalP"/>
    </source>
</evidence>
<dbReference type="Pfam" id="PF13306">
    <property type="entry name" value="LRR_5"/>
    <property type="match status" value="2"/>
</dbReference>
<comment type="caution">
    <text evidence="2">The sequence shown here is derived from an EMBL/GenBank/DDBJ whole genome shotgun (WGS) entry which is preliminary data.</text>
</comment>
<organism evidence="2 3">
    <name type="scientific">Candidatus Limisoma faecipullorum</name>
    <dbReference type="NCBI Taxonomy" id="2840854"/>
    <lineage>
        <taxon>Bacteria</taxon>
        <taxon>Pseudomonadati</taxon>
        <taxon>Bacteroidota</taxon>
        <taxon>Bacteroidia</taxon>
        <taxon>Bacteroidales</taxon>
        <taxon>Candidatus Limisoma</taxon>
    </lineage>
</organism>
<reference evidence="2" key="1">
    <citation type="submission" date="2020-10" db="EMBL/GenBank/DDBJ databases">
        <authorList>
            <person name="Gilroy R."/>
        </authorList>
    </citation>
    <scope>NUCLEOTIDE SEQUENCE</scope>
    <source>
        <strain evidence="2">6919</strain>
    </source>
</reference>
<dbReference type="Proteomes" id="UP000823598">
    <property type="component" value="Unassembled WGS sequence"/>
</dbReference>
<feature type="chain" id="PRO_5038518905" evidence="1">
    <location>
        <begin position="21"/>
        <end position="380"/>
    </location>
</feature>